<protein>
    <recommendedName>
        <fullName evidence="4">Glucose-methanol-choline oxidoreductase N-terminal domain-containing protein</fullName>
    </recommendedName>
</protein>
<dbReference type="EMBL" id="CAOQHR010000002">
    <property type="protein sequence ID" value="CAI6327584.1"/>
    <property type="molecule type" value="Genomic_DNA"/>
</dbReference>
<keyword evidence="6" id="KW-1185">Reference proteome</keyword>
<dbReference type="InterPro" id="IPR000172">
    <property type="entry name" value="GMC_OxRdtase_N"/>
</dbReference>
<keyword evidence="2" id="KW-0274">FAD</keyword>
<evidence type="ECO:0000313" key="6">
    <source>
        <dbReference type="Proteomes" id="UP001152607"/>
    </source>
</evidence>
<evidence type="ECO:0000259" key="4">
    <source>
        <dbReference type="PROSITE" id="PS00624"/>
    </source>
</evidence>
<evidence type="ECO:0000256" key="2">
    <source>
        <dbReference type="PIRSR" id="PIRSR000137-2"/>
    </source>
</evidence>
<comment type="similarity">
    <text evidence="1">Belongs to the GMC oxidoreductase family.</text>
</comment>
<keyword evidence="2" id="KW-0285">Flavoprotein</keyword>
<keyword evidence="3" id="KW-0732">Signal</keyword>
<comment type="caution">
    <text evidence="5">The sequence shown here is derived from an EMBL/GenBank/DDBJ whole genome shotgun (WGS) entry which is preliminary data.</text>
</comment>
<dbReference type="GO" id="GO:0016614">
    <property type="term" value="F:oxidoreductase activity, acting on CH-OH group of donors"/>
    <property type="evidence" value="ECO:0007669"/>
    <property type="project" value="InterPro"/>
</dbReference>
<dbReference type="InterPro" id="IPR012132">
    <property type="entry name" value="GMC_OxRdtase"/>
</dbReference>
<gene>
    <name evidence="5" type="ORF">PDIGIT_LOCUS3906</name>
</gene>
<dbReference type="GO" id="GO:0050660">
    <property type="term" value="F:flavin adenine dinucleotide binding"/>
    <property type="evidence" value="ECO:0007669"/>
    <property type="project" value="InterPro"/>
</dbReference>
<name>A0A9W4XJK7_9PLEO</name>
<evidence type="ECO:0000256" key="3">
    <source>
        <dbReference type="SAM" id="SignalP"/>
    </source>
</evidence>
<dbReference type="Gene3D" id="3.50.50.60">
    <property type="entry name" value="FAD/NAD(P)-binding domain"/>
    <property type="match status" value="1"/>
</dbReference>
<dbReference type="PIRSF" id="PIRSF000137">
    <property type="entry name" value="Alcohol_oxidase"/>
    <property type="match status" value="1"/>
</dbReference>
<dbReference type="InterPro" id="IPR007867">
    <property type="entry name" value="GMC_OxRtase_C"/>
</dbReference>
<evidence type="ECO:0000313" key="5">
    <source>
        <dbReference type="EMBL" id="CAI6327584.1"/>
    </source>
</evidence>
<dbReference type="Gene3D" id="3.30.560.10">
    <property type="entry name" value="Glucose Oxidase, domain 3"/>
    <property type="match status" value="1"/>
</dbReference>
<reference evidence="5" key="1">
    <citation type="submission" date="2023-01" db="EMBL/GenBank/DDBJ databases">
        <authorList>
            <person name="Van Ghelder C."/>
            <person name="Rancurel C."/>
        </authorList>
    </citation>
    <scope>NUCLEOTIDE SEQUENCE</scope>
    <source>
        <strain evidence="5">CNCM I-4278</strain>
    </source>
</reference>
<dbReference type="AlphaFoldDB" id="A0A9W4XJK7"/>
<feature type="signal peptide" evidence="3">
    <location>
        <begin position="1"/>
        <end position="19"/>
    </location>
</feature>
<dbReference type="Proteomes" id="UP001152607">
    <property type="component" value="Unassembled WGS sequence"/>
</dbReference>
<proteinExistence type="inferred from homology"/>
<feature type="domain" description="Glucose-methanol-choline oxidoreductase N-terminal" evidence="4">
    <location>
        <begin position="350"/>
        <end position="364"/>
    </location>
</feature>
<dbReference type="Pfam" id="PF00732">
    <property type="entry name" value="GMC_oxred_N"/>
    <property type="match status" value="1"/>
</dbReference>
<sequence length="644" mass="69332">MLFKYLINTVATLASFAHAVDLTGYEYVIVGSGAGGGPLAARLALAGHKTLLIEAGDDQGANLNYTVPTYSVRASEDENMAWNFFVRHYADDERQARDFKTTYETPNGGQYTGLSPPDGSVMKGTLYPRVGSLGGCTAHNALIAVYPHQSDFEYIATLTGDDSWSPTNMRKYFQKLENNNYLLPITGGHGQDGWLSTQYGPITIVTEDTQLFSVISGAAVALSNAVGAIFNVATLLAGDANADSKARDQKDGLFQIPISTNDGKRNGAREFIVAVSEAKNEDGSKMYPLDIRMNCHVTKVTFDQTVTPPRATGVEFLDGQFLYRASPKSAGRTGTKGSVTASREVIIAGGAYNSPQILKLSGVGPADELAKFDIPVVVDSPGVGTNLQDHYETSVQGKVPSNWTAFDGCTFDASENDECLKTWQNPVLGNRGTYASPGVGANMFYKSSVATNGNWDSFIFGGPINFRGYFPGYAYNATSEHDWFTWAILKAHPRNTAGTVELLSADPLDVPAITYNYYDTGVGDWKSDIKAITESIHLARSALASQTVPVTEVLPGADLTTDEQLEEYIKDVTWGHHASSSCPIGADGDKMAVLDSNFNVRGVEGLRVVDASVYPRIPGTFTAVSTYMVAEKAADVILSQLKEQ</sequence>
<dbReference type="InterPro" id="IPR036188">
    <property type="entry name" value="FAD/NAD-bd_sf"/>
</dbReference>
<feature type="binding site" evidence="2">
    <location>
        <position position="297"/>
    </location>
    <ligand>
        <name>FAD</name>
        <dbReference type="ChEBI" id="CHEBI:57692"/>
    </ligand>
</feature>
<dbReference type="SUPFAM" id="SSF51905">
    <property type="entry name" value="FAD/NAD(P)-binding domain"/>
    <property type="match status" value="1"/>
</dbReference>
<evidence type="ECO:0000256" key="1">
    <source>
        <dbReference type="ARBA" id="ARBA00010790"/>
    </source>
</evidence>
<dbReference type="SUPFAM" id="SSF54373">
    <property type="entry name" value="FAD-linked reductases, C-terminal domain"/>
    <property type="match status" value="1"/>
</dbReference>
<dbReference type="OrthoDB" id="269227at2759"/>
<comment type="cofactor">
    <cofactor evidence="2">
        <name>FAD</name>
        <dbReference type="ChEBI" id="CHEBI:57692"/>
    </cofactor>
</comment>
<dbReference type="PANTHER" id="PTHR11552">
    <property type="entry name" value="GLUCOSE-METHANOL-CHOLINE GMC OXIDOREDUCTASE"/>
    <property type="match status" value="1"/>
</dbReference>
<organism evidence="5 6">
    <name type="scientific">Periconia digitata</name>
    <dbReference type="NCBI Taxonomy" id="1303443"/>
    <lineage>
        <taxon>Eukaryota</taxon>
        <taxon>Fungi</taxon>
        <taxon>Dikarya</taxon>
        <taxon>Ascomycota</taxon>
        <taxon>Pezizomycotina</taxon>
        <taxon>Dothideomycetes</taxon>
        <taxon>Pleosporomycetidae</taxon>
        <taxon>Pleosporales</taxon>
        <taxon>Massarineae</taxon>
        <taxon>Periconiaceae</taxon>
        <taxon>Periconia</taxon>
    </lineage>
</organism>
<feature type="chain" id="PRO_5040789152" description="Glucose-methanol-choline oxidoreductase N-terminal domain-containing protein" evidence="3">
    <location>
        <begin position="20"/>
        <end position="644"/>
    </location>
</feature>
<dbReference type="PANTHER" id="PTHR11552:SF100">
    <property type="entry name" value="DEHYDROGENASE, PUTATIVE (AFU_ORTHOLOGUE AFUA_5G00630)-RELATED"/>
    <property type="match status" value="1"/>
</dbReference>
<dbReference type="Pfam" id="PF05199">
    <property type="entry name" value="GMC_oxred_C"/>
    <property type="match status" value="1"/>
</dbReference>
<dbReference type="PROSITE" id="PS00624">
    <property type="entry name" value="GMC_OXRED_2"/>
    <property type="match status" value="1"/>
</dbReference>
<accession>A0A9W4XJK7</accession>